<reference evidence="1 2" key="1">
    <citation type="journal article" date="2024" name="Environ. Microbiol.">
        <title>Novel evolutionary insights on the interactions of the Holosporales (Alphaproteobacteria) with eukaryotic hosts from comparative genomics.</title>
        <authorList>
            <person name="Giovannini M."/>
            <person name="Petroni G."/>
            <person name="Castelli M."/>
        </authorList>
    </citation>
    <scope>NUCLEOTIDE SEQUENCE [LARGE SCALE GENOMIC DNA]</scope>
    <source>
        <strain evidence="1 2">US_Bl 15I1</strain>
    </source>
</reference>
<evidence type="ECO:0000313" key="2">
    <source>
        <dbReference type="Proteomes" id="UP001330434"/>
    </source>
</evidence>
<dbReference type="Proteomes" id="UP001330434">
    <property type="component" value="Chromosome"/>
</dbReference>
<dbReference type="Pfam" id="PF07027">
    <property type="entry name" value="DUF1318"/>
    <property type="match status" value="1"/>
</dbReference>
<accession>A0ABZ2C349</accession>
<dbReference type="RefSeq" id="WP_331255511.1">
    <property type="nucleotide sequence ID" value="NZ_CP133270.1"/>
</dbReference>
<evidence type="ECO:0000313" key="1">
    <source>
        <dbReference type="EMBL" id="WVX66667.1"/>
    </source>
</evidence>
<proteinExistence type="predicted"/>
<protein>
    <submittedName>
        <fullName evidence="1">YdbL family protein</fullName>
    </submittedName>
</protein>
<gene>
    <name evidence="1" type="ORF">Bealeia1_00849</name>
</gene>
<sequence>MRYLTLALVTFSVFIGVELNAISLDAARAQGVVCEGNNGFLVAQGAASSDVQQLISTVNAQRTQEYQNIQSSNGSSLTDVMSIAAQQIAGSVPSGTYIMDASGNCAPK</sequence>
<dbReference type="InterPro" id="IPR008309">
    <property type="entry name" value="YdbL"/>
</dbReference>
<organism evidence="1 2">
    <name type="scientific">Candidatus Bealeia paramacronuclearis</name>
    <dbReference type="NCBI Taxonomy" id="1921001"/>
    <lineage>
        <taxon>Bacteria</taxon>
        <taxon>Pseudomonadati</taxon>
        <taxon>Pseudomonadota</taxon>
        <taxon>Alphaproteobacteria</taxon>
        <taxon>Holosporales</taxon>
        <taxon>Holosporaceae</taxon>
        <taxon>Candidatus Bealeia</taxon>
    </lineage>
</organism>
<dbReference type="EMBL" id="CP133270">
    <property type="protein sequence ID" value="WVX66667.1"/>
    <property type="molecule type" value="Genomic_DNA"/>
</dbReference>
<name>A0ABZ2C349_9PROT</name>
<keyword evidence="2" id="KW-1185">Reference proteome</keyword>